<feature type="transmembrane region" description="Helical" evidence="6">
    <location>
        <begin position="6"/>
        <end position="29"/>
    </location>
</feature>
<evidence type="ECO:0000256" key="2">
    <source>
        <dbReference type="ARBA" id="ARBA00022692"/>
    </source>
</evidence>
<dbReference type="InterPro" id="IPR049326">
    <property type="entry name" value="Rhodopsin_dom_fungi"/>
</dbReference>
<comment type="caution">
    <text evidence="8">The sequence shown here is derived from an EMBL/GenBank/DDBJ whole genome shotgun (WGS) entry which is preliminary data.</text>
</comment>
<evidence type="ECO:0000256" key="3">
    <source>
        <dbReference type="ARBA" id="ARBA00022989"/>
    </source>
</evidence>
<keyword evidence="3 6" id="KW-1133">Transmembrane helix</keyword>
<protein>
    <recommendedName>
        <fullName evidence="7">Rhodopsin domain-containing protein</fullName>
    </recommendedName>
</protein>
<feature type="transmembrane region" description="Helical" evidence="6">
    <location>
        <begin position="91"/>
        <end position="114"/>
    </location>
</feature>
<keyword evidence="9" id="KW-1185">Reference proteome</keyword>
<feature type="domain" description="Rhodopsin" evidence="7">
    <location>
        <begin position="25"/>
        <end position="177"/>
    </location>
</feature>
<evidence type="ECO:0000256" key="1">
    <source>
        <dbReference type="ARBA" id="ARBA00004141"/>
    </source>
</evidence>
<evidence type="ECO:0000256" key="4">
    <source>
        <dbReference type="ARBA" id="ARBA00023136"/>
    </source>
</evidence>
<reference evidence="8" key="1">
    <citation type="submission" date="2021-03" db="EMBL/GenBank/DDBJ databases">
        <authorList>
            <person name="Tagirdzhanova G."/>
        </authorList>
    </citation>
    <scope>NUCLEOTIDE SEQUENCE</scope>
</reference>
<dbReference type="OrthoDB" id="5391602at2759"/>
<comment type="subcellular location">
    <subcellularLocation>
        <location evidence="1">Membrane</location>
        <topology evidence="1">Multi-pass membrane protein</topology>
    </subcellularLocation>
</comment>
<dbReference type="Proteomes" id="UP000664203">
    <property type="component" value="Unassembled WGS sequence"/>
</dbReference>
<evidence type="ECO:0000256" key="5">
    <source>
        <dbReference type="ARBA" id="ARBA00038359"/>
    </source>
</evidence>
<dbReference type="GO" id="GO:0016020">
    <property type="term" value="C:membrane"/>
    <property type="evidence" value="ECO:0007669"/>
    <property type="project" value="UniProtKB-SubCell"/>
</dbReference>
<name>A0A8H3J4T0_9LECA</name>
<dbReference type="Pfam" id="PF20684">
    <property type="entry name" value="Fung_rhodopsin"/>
    <property type="match status" value="1"/>
</dbReference>
<evidence type="ECO:0000259" key="7">
    <source>
        <dbReference type="Pfam" id="PF20684"/>
    </source>
</evidence>
<dbReference type="InterPro" id="IPR052337">
    <property type="entry name" value="SAT4-like"/>
</dbReference>
<feature type="transmembrane region" description="Helical" evidence="6">
    <location>
        <begin position="41"/>
        <end position="64"/>
    </location>
</feature>
<dbReference type="EMBL" id="CAJPDR010000617">
    <property type="protein sequence ID" value="CAF9940665.1"/>
    <property type="molecule type" value="Genomic_DNA"/>
</dbReference>
<feature type="transmembrane region" description="Helical" evidence="6">
    <location>
        <begin position="126"/>
        <end position="147"/>
    </location>
</feature>
<dbReference type="PANTHER" id="PTHR33048:SF157">
    <property type="entry name" value="INTEGRAL MEMBRANE PROTEIN"/>
    <property type="match status" value="1"/>
</dbReference>
<evidence type="ECO:0000256" key="6">
    <source>
        <dbReference type="SAM" id="Phobius"/>
    </source>
</evidence>
<dbReference type="PANTHER" id="PTHR33048">
    <property type="entry name" value="PTH11-LIKE INTEGRAL MEMBRANE PROTEIN (AFU_ORTHOLOGUE AFUA_5G11245)"/>
    <property type="match status" value="1"/>
</dbReference>
<sequence>MAESAGKMYALATVLSLLAIMATILRFYARRMKQASLSWDDYMILPALLFTIGTAVCMFVGTAIGNLGQHTGIEEDGMPVFDHRLRVFEQIVLAAQLTSTLTFGFTKLSVLLFYKRIFKGTFVKPSVWTMIAVVLIWTVAFFFANLFQCWPIWIDWTGFGSTVDNCIDTNAMYLAQACNYLDPAAPMYLDNAAADMNTPLVYWPMVESSIGIVGACLPLLRPLFVGASSNGFMRSLKSVKIASLNLNEDALKQLGDESPGAPGSITDFSKFGSESTIVPSNADFSSYDHPAYKVYRMDSLDTLSYASEKVARANESHRADGYV</sequence>
<comment type="similarity">
    <text evidence="5">Belongs to the SAT4 family.</text>
</comment>
<organism evidence="8 9">
    <name type="scientific">Alectoria fallacina</name>
    <dbReference type="NCBI Taxonomy" id="1903189"/>
    <lineage>
        <taxon>Eukaryota</taxon>
        <taxon>Fungi</taxon>
        <taxon>Dikarya</taxon>
        <taxon>Ascomycota</taxon>
        <taxon>Pezizomycotina</taxon>
        <taxon>Lecanoromycetes</taxon>
        <taxon>OSLEUM clade</taxon>
        <taxon>Lecanoromycetidae</taxon>
        <taxon>Lecanorales</taxon>
        <taxon>Lecanorineae</taxon>
        <taxon>Parmeliaceae</taxon>
        <taxon>Alectoria</taxon>
    </lineage>
</organism>
<proteinExistence type="inferred from homology"/>
<keyword evidence="2 6" id="KW-0812">Transmembrane</keyword>
<evidence type="ECO:0000313" key="8">
    <source>
        <dbReference type="EMBL" id="CAF9940665.1"/>
    </source>
</evidence>
<feature type="transmembrane region" description="Helical" evidence="6">
    <location>
        <begin position="201"/>
        <end position="224"/>
    </location>
</feature>
<dbReference type="AlphaFoldDB" id="A0A8H3J4T0"/>
<keyword evidence="4 6" id="KW-0472">Membrane</keyword>
<accession>A0A8H3J4T0</accession>
<gene>
    <name evidence="8" type="ORF">ALECFALPRED_008785</name>
</gene>
<evidence type="ECO:0000313" key="9">
    <source>
        <dbReference type="Proteomes" id="UP000664203"/>
    </source>
</evidence>